<dbReference type="EMBL" id="FOMX01000007">
    <property type="protein sequence ID" value="SFE03282.1"/>
    <property type="molecule type" value="Genomic_DNA"/>
</dbReference>
<dbReference type="STRING" id="54.SAMN02745121_02769"/>
<feature type="chain" id="PRO_5011486915" evidence="1">
    <location>
        <begin position="29"/>
        <end position="333"/>
    </location>
</feature>
<accession>A0A1I1X7E3</accession>
<dbReference type="RefSeq" id="WP_096328864.1">
    <property type="nucleotide sequence ID" value="NZ_FOMX01000007.1"/>
</dbReference>
<evidence type="ECO:0000256" key="1">
    <source>
        <dbReference type="SAM" id="SignalP"/>
    </source>
</evidence>
<keyword evidence="3" id="KW-1185">Reference proteome</keyword>
<evidence type="ECO:0000313" key="3">
    <source>
        <dbReference type="Proteomes" id="UP000199400"/>
    </source>
</evidence>
<reference evidence="3" key="1">
    <citation type="submission" date="2016-10" db="EMBL/GenBank/DDBJ databases">
        <authorList>
            <person name="Varghese N."/>
            <person name="Submissions S."/>
        </authorList>
    </citation>
    <scope>NUCLEOTIDE SEQUENCE [LARGE SCALE GENOMIC DNA]</scope>
    <source>
        <strain evidence="3">ATCC 25963</strain>
    </source>
</reference>
<proteinExistence type="predicted"/>
<name>A0A1I1X7E3_9BACT</name>
<feature type="signal peptide" evidence="1">
    <location>
        <begin position="1"/>
        <end position="28"/>
    </location>
</feature>
<sequence length="333" mass="35092">MTRVFLRFPLVALSLTGLLATLPSVASADVDLQVLPAQTPGLTCILITYDCAEPETVELSIDNNLVIDYVAGEDILSAPRAPCFEEAHFGSGSHTFSVEASCGNAVTDDAALASFANPTVRLLGVGHTQFEWSGGDTIVFTLQAQDEGLEIGVDFSEVDSHYVSGSEVIVDLGDGDYQVTYALSSANATPAGEYRLPVSISPDGTLVRTYESAVTIRYAPVRTGAVTFQNDAGGSFRVTDLPSGTSTMVQPLANTFTVTPVPGARAVVAGQLASETSLEGRFVIVNVREADTGGSRDPGCRDRGVRLHPGPRLYLRDRGAIGPSSGAHRRIRG</sequence>
<keyword evidence="1" id="KW-0732">Signal</keyword>
<dbReference type="AlphaFoldDB" id="A0A1I1X7E3"/>
<dbReference type="Proteomes" id="UP000199400">
    <property type="component" value="Unassembled WGS sequence"/>
</dbReference>
<gene>
    <name evidence="2" type="ORF">SAMN02745121_02769</name>
</gene>
<evidence type="ECO:0000313" key="2">
    <source>
        <dbReference type="EMBL" id="SFE03282.1"/>
    </source>
</evidence>
<protein>
    <submittedName>
        <fullName evidence="2">Uncharacterized protein</fullName>
    </submittedName>
</protein>
<organism evidence="2 3">
    <name type="scientific">Nannocystis exedens</name>
    <dbReference type="NCBI Taxonomy" id="54"/>
    <lineage>
        <taxon>Bacteria</taxon>
        <taxon>Pseudomonadati</taxon>
        <taxon>Myxococcota</taxon>
        <taxon>Polyangia</taxon>
        <taxon>Nannocystales</taxon>
        <taxon>Nannocystaceae</taxon>
        <taxon>Nannocystis</taxon>
    </lineage>
</organism>